<evidence type="ECO:0000256" key="1">
    <source>
        <dbReference type="ARBA" id="ARBA00005947"/>
    </source>
</evidence>
<dbReference type="Gene3D" id="3.40.800.20">
    <property type="entry name" value="Histone deacetylase domain"/>
    <property type="match status" value="1"/>
</dbReference>
<dbReference type="RefSeq" id="WP_076528658.1">
    <property type="nucleotide sequence ID" value="NZ_BMEH01000001.1"/>
</dbReference>
<dbReference type="PRINTS" id="PR01270">
    <property type="entry name" value="HDASUPER"/>
</dbReference>
<dbReference type="AlphaFoldDB" id="A0A1N7KUF0"/>
<dbReference type="GO" id="GO:0004407">
    <property type="term" value="F:histone deacetylase activity"/>
    <property type="evidence" value="ECO:0007669"/>
    <property type="project" value="TreeGrafter"/>
</dbReference>
<dbReference type="OrthoDB" id="9808367at2"/>
<dbReference type="Proteomes" id="UP000186141">
    <property type="component" value="Unassembled WGS sequence"/>
</dbReference>
<evidence type="ECO:0000313" key="3">
    <source>
        <dbReference type="EMBL" id="SIS65229.1"/>
    </source>
</evidence>
<dbReference type="InterPro" id="IPR023801">
    <property type="entry name" value="His_deacetylse_dom"/>
</dbReference>
<dbReference type="PANTHER" id="PTHR10625">
    <property type="entry name" value="HISTONE DEACETYLASE HDAC1-RELATED"/>
    <property type="match status" value="1"/>
</dbReference>
<protein>
    <submittedName>
        <fullName evidence="3">Acetoin utilization deacetylase AcuC</fullName>
    </submittedName>
</protein>
<keyword evidence="4" id="KW-1185">Reference proteome</keyword>
<dbReference type="SUPFAM" id="SSF52768">
    <property type="entry name" value="Arginase/deacetylase"/>
    <property type="match status" value="1"/>
</dbReference>
<proteinExistence type="inferred from homology"/>
<evidence type="ECO:0000259" key="2">
    <source>
        <dbReference type="Pfam" id="PF00850"/>
    </source>
</evidence>
<dbReference type="InterPro" id="IPR037138">
    <property type="entry name" value="His_deacetylse_dom_sf"/>
</dbReference>
<name>A0A1N7KUF0_9RHOB</name>
<comment type="similarity">
    <text evidence="1">Belongs to the histone deacetylase family.</text>
</comment>
<dbReference type="InterPro" id="IPR023696">
    <property type="entry name" value="Ureohydrolase_dom_sf"/>
</dbReference>
<evidence type="ECO:0000313" key="4">
    <source>
        <dbReference type="Proteomes" id="UP000186141"/>
    </source>
</evidence>
<dbReference type="InterPro" id="IPR000286">
    <property type="entry name" value="HDACs"/>
</dbReference>
<dbReference type="EMBL" id="FTOT01000001">
    <property type="protein sequence ID" value="SIS65229.1"/>
    <property type="molecule type" value="Genomic_DNA"/>
</dbReference>
<dbReference type="GO" id="GO:0040029">
    <property type="term" value="P:epigenetic regulation of gene expression"/>
    <property type="evidence" value="ECO:0007669"/>
    <property type="project" value="TreeGrafter"/>
</dbReference>
<dbReference type="CDD" id="cd11599">
    <property type="entry name" value="HDAC_classII_2"/>
    <property type="match status" value="1"/>
</dbReference>
<sequence>MATALYSHADSLRHLTPEGHPERVERMAAVARALAPARFDALARRESPMADEAEVLRAHPAGRLAAIRANIPLTGFNTLDGDTFLSPGSLEAALRAVGGVGAAVDDVLTGKATNAFVACRPPGHHAERQRAMGFCLFGNVAIAAKRALDLHGLHRVAIVDFDVHHGNGTQDILWDDPRVLFISSHQWPLYPGTGRATETGAHGNVLNVPLRPGTDGAAMRAAYDTQVWPELEEFEPELILVSAGFDAHEADPLANLDWDESDFAWLTRRLCEIAQDQCGGRLVSALEGGYDLDALGASVAAHVAELMEHSR</sequence>
<reference evidence="3 4" key="1">
    <citation type="submission" date="2017-01" db="EMBL/GenBank/DDBJ databases">
        <authorList>
            <person name="Mah S.A."/>
            <person name="Swanson W.J."/>
            <person name="Moy G.W."/>
            <person name="Vacquier V.D."/>
        </authorList>
    </citation>
    <scope>NUCLEOTIDE SEQUENCE [LARGE SCALE GENOMIC DNA]</scope>
    <source>
        <strain evidence="3 4">DSM 26375</strain>
    </source>
</reference>
<dbReference type="STRING" id="1086013.SAMN05421774_101688"/>
<feature type="domain" description="Histone deacetylase" evidence="2">
    <location>
        <begin position="20"/>
        <end position="306"/>
    </location>
</feature>
<dbReference type="Pfam" id="PF00850">
    <property type="entry name" value="Hist_deacetyl"/>
    <property type="match status" value="1"/>
</dbReference>
<dbReference type="PANTHER" id="PTHR10625:SF10">
    <property type="entry name" value="HISTONE DEACETYLASE HDAC1"/>
    <property type="match status" value="1"/>
</dbReference>
<organism evidence="3 4">
    <name type="scientific">Gemmobacter megaterium</name>
    <dbReference type="NCBI Taxonomy" id="1086013"/>
    <lineage>
        <taxon>Bacteria</taxon>
        <taxon>Pseudomonadati</taxon>
        <taxon>Pseudomonadota</taxon>
        <taxon>Alphaproteobacteria</taxon>
        <taxon>Rhodobacterales</taxon>
        <taxon>Paracoccaceae</taxon>
        <taxon>Gemmobacter</taxon>
    </lineage>
</organism>
<accession>A0A1N7KUF0</accession>
<gene>
    <name evidence="3" type="ORF">SAMN05421774_101688</name>
</gene>